<dbReference type="Gene3D" id="3.10.450.40">
    <property type="match status" value="2"/>
</dbReference>
<evidence type="ECO:0000313" key="4">
    <source>
        <dbReference type="Proteomes" id="UP000005926"/>
    </source>
</evidence>
<keyword evidence="4" id="KW-1185">Reference proteome</keyword>
<evidence type="ECO:0000313" key="3">
    <source>
        <dbReference type="EMBL" id="EEW37731.1"/>
    </source>
</evidence>
<protein>
    <submittedName>
        <fullName evidence="3">Peptidase propeptide and YPEB domain protein</fullName>
    </submittedName>
</protein>
<dbReference type="AlphaFoldDB" id="C8NF22"/>
<dbReference type="InterPro" id="IPR046350">
    <property type="entry name" value="Cystatin_sf"/>
</dbReference>
<dbReference type="InterPro" id="IPR041401">
    <property type="entry name" value="TseB-like_dom"/>
</dbReference>
<dbReference type="Pfam" id="PF17881">
    <property type="entry name" value="TseB"/>
    <property type="match status" value="1"/>
</dbReference>
<dbReference type="Proteomes" id="UP000005926">
    <property type="component" value="Unassembled WGS sequence"/>
</dbReference>
<comment type="caution">
    <text evidence="3">The sequence shown here is derived from an EMBL/GenBank/DDBJ whole genome shotgun (WGS) entry which is preliminary data.</text>
</comment>
<dbReference type="RefSeq" id="WP_005605680.1">
    <property type="nucleotide sequence ID" value="NZ_CP102283.1"/>
</dbReference>
<reference evidence="3 4" key="1">
    <citation type="submission" date="2009-08" db="EMBL/GenBank/DDBJ databases">
        <authorList>
            <person name="Muzny D."/>
            <person name="Qin X."/>
            <person name="Deng J."/>
            <person name="Jiang H."/>
            <person name="Liu Y."/>
            <person name="Qu J."/>
            <person name="Song X.-Z."/>
            <person name="Zhang L."/>
            <person name="Thornton R."/>
            <person name="Coyle M."/>
            <person name="Francisco L."/>
            <person name="Jackson L."/>
            <person name="Javaid M."/>
            <person name="Korchina V."/>
            <person name="Kovar C."/>
            <person name="Mata R."/>
            <person name="Mathew T."/>
            <person name="Ngo R."/>
            <person name="Nguyen L."/>
            <person name="Nguyen N."/>
            <person name="Okwuonu G."/>
            <person name="Ongeri F."/>
            <person name="Pham C."/>
            <person name="Simmons D."/>
            <person name="Wilczek-Boney K."/>
            <person name="Hale W."/>
            <person name="Jakkamsetti A."/>
            <person name="Pham P."/>
            <person name="Ruth R."/>
            <person name="San Lucas F."/>
            <person name="Warren J."/>
            <person name="Zhang J."/>
            <person name="Zhao Z."/>
            <person name="Zhou C."/>
            <person name="Zhu D."/>
            <person name="Lee S."/>
            <person name="Bess C."/>
            <person name="Blankenburg K."/>
            <person name="Forbes L."/>
            <person name="Fu Q."/>
            <person name="Gubbala S."/>
            <person name="Hirani K."/>
            <person name="Jayaseelan J.C."/>
            <person name="Lara F."/>
            <person name="Munidasa M."/>
            <person name="Palculict T."/>
            <person name="Patil S."/>
            <person name="Pu L.-L."/>
            <person name="Saada N."/>
            <person name="Tang L."/>
            <person name="Weissenberger G."/>
            <person name="Zhu Y."/>
            <person name="Hemphill L."/>
            <person name="Shang Y."/>
            <person name="Youmans B."/>
            <person name="Ayvaz T."/>
            <person name="Ross M."/>
            <person name="Santibanez J."/>
            <person name="Aqrawi P."/>
            <person name="Gross S."/>
            <person name="Joshi V."/>
            <person name="Fowler G."/>
            <person name="Nazareth L."/>
            <person name="Reid J."/>
            <person name="Worley K."/>
            <person name="Petrosino J."/>
            <person name="Highlander S."/>
            <person name="Gibbs R."/>
        </authorList>
    </citation>
    <scope>NUCLEOTIDE SEQUENCE [LARGE SCALE GENOMIC DNA]</scope>
    <source>
        <strain evidence="3 4">ATCC 49175</strain>
    </source>
</reference>
<dbReference type="eggNOG" id="COG5353">
    <property type="taxonomic scope" value="Bacteria"/>
</dbReference>
<evidence type="ECO:0000259" key="1">
    <source>
        <dbReference type="Pfam" id="PF03413"/>
    </source>
</evidence>
<dbReference type="Pfam" id="PF03413">
    <property type="entry name" value="PepSY"/>
    <property type="match status" value="1"/>
</dbReference>
<dbReference type="GeneID" id="78413150"/>
<dbReference type="SUPFAM" id="SSF54403">
    <property type="entry name" value="Cystatin/monellin"/>
    <property type="match status" value="2"/>
</dbReference>
<dbReference type="STRING" id="638301.HMPREF0444_0517"/>
<gene>
    <name evidence="3" type="ORF">HMPREF0444_0517</name>
</gene>
<name>C8NF22_9LACT</name>
<feature type="domain" description="Cell wall elongation regulator TseB-like" evidence="2">
    <location>
        <begin position="37"/>
        <end position="81"/>
    </location>
</feature>
<organism evidence="3 4">
    <name type="scientific">Granulicatella adiacens ATCC 49175</name>
    <dbReference type="NCBI Taxonomy" id="638301"/>
    <lineage>
        <taxon>Bacteria</taxon>
        <taxon>Bacillati</taxon>
        <taxon>Bacillota</taxon>
        <taxon>Bacilli</taxon>
        <taxon>Lactobacillales</taxon>
        <taxon>Carnobacteriaceae</taxon>
        <taxon>Granulicatella</taxon>
    </lineage>
</organism>
<sequence>MKRKSMFILLLTLFLLFLAGAQIFLTSVDPKIKKRNEALTLMAPKVEFSKVTKFYWFNNDKSYYTIMGEDTEGKAIYAIIPEEGGEVTILQQSAVVNEEEARSITAQAKPDVEVLEARMGILNGEPVWEVNYRMNNQRIGYYYISAQNGQWIKDIENI</sequence>
<accession>C8NF22</accession>
<evidence type="ECO:0000259" key="2">
    <source>
        <dbReference type="Pfam" id="PF17881"/>
    </source>
</evidence>
<dbReference type="HOGENOM" id="CLU_114070_0_1_9"/>
<dbReference type="InterPro" id="IPR025711">
    <property type="entry name" value="PepSY"/>
</dbReference>
<dbReference type="EMBL" id="ACKZ01000012">
    <property type="protein sequence ID" value="EEW37731.1"/>
    <property type="molecule type" value="Genomic_DNA"/>
</dbReference>
<feature type="domain" description="PepSY" evidence="1">
    <location>
        <begin position="96"/>
        <end position="152"/>
    </location>
</feature>
<proteinExistence type="predicted"/>